<dbReference type="EnsemblPlants" id="OPUNC01G30250.1">
    <property type="protein sequence ID" value="OPUNC01G30250.1"/>
    <property type="gene ID" value="OPUNC01G30250"/>
</dbReference>
<keyword evidence="8" id="KW-1185">Reference proteome</keyword>
<dbReference type="GO" id="GO:0032259">
    <property type="term" value="P:methylation"/>
    <property type="evidence" value="ECO:0007669"/>
    <property type="project" value="UniProtKB-KW"/>
</dbReference>
<dbReference type="Proteomes" id="UP000026962">
    <property type="component" value="Chromosome 1"/>
</dbReference>
<dbReference type="PROSITE" id="PS51683">
    <property type="entry name" value="SAM_OMT_II"/>
    <property type="match status" value="1"/>
</dbReference>
<dbReference type="SUPFAM" id="SSF53335">
    <property type="entry name" value="S-adenosyl-L-methionine-dependent methyltransferases"/>
    <property type="match status" value="2"/>
</dbReference>
<accession>A0A0E0JNT4</accession>
<evidence type="ECO:0000256" key="1">
    <source>
        <dbReference type="ARBA" id="ARBA00022603"/>
    </source>
</evidence>
<evidence type="ECO:0000313" key="7">
    <source>
        <dbReference type="EnsemblPlants" id="OPUNC01G30250.1"/>
    </source>
</evidence>
<sequence>MDADRNSDLAADELLRAQADLWNHVFAYTKSMSLRCAIELGIPDAIHRRGGAVTIPELVAELVLPRSREPFLRRLMRLLVHGGIFDAAAGAEDTYGLTAVTRLLVSAPGAGQGLSPFARAMLHPIIVSPSMSLASWFRAAAADDDDGADAPRVPFAAVHGGRELWAVAKDDPGFGAAFNEAMACDGRFVMDVLLRGHHGGAQLFRGITSLVDVGGGSGGAAKAIAAAFPHVRCTVLELPHVVATATPGDGSVEFVAGDMFDHVPKADAVLLKVTERLLVSCQAYPRWRATCTRTLTSRLLFFSQWILHGWGDEECVRILRRCKEAVPAREDGGRVIVMDLVVGSSSSSGDDARDTETQLLWDVMMMGVVGSPERDEREWRKIFHDAGFSGYKILPVLGIRSVIEVYP</sequence>
<dbReference type="SUPFAM" id="SSF46785">
    <property type="entry name" value="Winged helix' DNA-binding domain"/>
    <property type="match status" value="1"/>
</dbReference>
<keyword evidence="3" id="KW-0949">S-adenosyl-L-methionine</keyword>
<evidence type="ECO:0000259" key="6">
    <source>
        <dbReference type="Pfam" id="PF08100"/>
    </source>
</evidence>
<dbReference type="InterPro" id="IPR036388">
    <property type="entry name" value="WH-like_DNA-bd_sf"/>
</dbReference>
<dbReference type="Gene3D" id="3.40.50.150">
    <property type="entry name" value="Vaccinia Virus protein VP39"/>
    <property type="match status" value="1"/>
</dbReference>
<dbReference type="InterPro" id="IPR029063">
    <property type="entry name" value="SAM-dependent_MTases_sf"/>
</dbReference>
<name>A0A0E0JNT4_ORYPU</name>
<organism evidence="7">
    <name type="scientific">Oryza punctata</name>
    <name type="common">Red rice</name>
    <dbReference type="NCBI Taxonomy" id="4537"/>
    <lineage>
        <taxon>Eukaryota</taxon>
        <taxon>Viridiplantae</taxon>
        <taxon>Streptophyta</taxon>
        <taxon>Embryophyta</taxon>
        <taxon>Tracheophyta</taxon>
        <taxon>Spermatophyta</taxon>
        <taxon>Magnoliopsida</taxon>
        <taxon>Liliopsida</taxon>
        <taxon>Poales</taxon>
        <taxon>Poaceae</taxon>
        <taxon>BOP clade</taxon>
        <taxon>Oryzoideae</taxon>
        <taxon>Oryzeae</taxon>
        <taxon>Oryzinae</taxon>
        <taxon>Oryza</taxon>
    </lineage>
</organism>
<keyword evidence="1" id="KW-0489">Methyltransferase</keyword>
<feature type="domain" description="O-methyltransferase dimerisation" evidence="6">
    <location>
        <begin position="22"/>
        <end position="106"/>
    </location>
</feature>
<evidence type="ECO:0000256" key="4">
    <source>
        <dbReference type="PIRSR" id="PIRSR005739-1"/>
    </source>
</evidence>
<dbReference type="PIRSF" id="PIRSF005739">
    <property type="entry name" value="O-mtase"/>
    <property type="match status" value="1"/>
</dbReference>
<dbReference type="PANTHER" id="PTHR11746">
    <property type="entry name" value="O-METHYLTRANSFERASE"/>
    <property type="match status" value="1"/>
</dbReference>
<protein>
    <recommendedName>
        <fullName evidence="9">O-methyltransferase domain-containing protein</fullName>
    </recommendedName>
</protein>
<dbReference type="GO" id="GO:0046983">
    <property type="term" value="F:protein dimerization activity"/>
    <property type="evidence" value="ECO:0007669"/>
    <property type="project" value="InterPro"/>
</dbReference>
<evidence type="ECO:0000256" key="2">
    <source>
        <dbReference type="ARBA" id="ARBA00022679"/>
    </source>
</evidence>
<dbReference type="InterPro" id="IPR001077">
    <property type="entry name" value="COMT_C"/>
</dbReference>
<dbReference type="GO" id="GO:0008171">
    <property type="term" value="F:O-methyltransferase activity"/>
    <property type="evidence" value="ECO:0007669"/>
    <property type="project" value="InterPro"/>
</dbReference>
<reference evidence="7" key="2">
    <citation type="submission" date="2018-05" db="EMBL/GenBank/DDBJ databases">
        <title>OpunRS2 (Oryza punctata Reference Sequence Version 2).</title>
        <authorList>
            <person name="Zhang J."/>
            <person name="Kudrna D."/>
            <person name="Lee S."/>
            <person name="Talag J."/>
            <person name="Welchert J."/>
            <person name="Wing R.A."/>
        </authorList>
    </citation>
    <scope>NUCLEOTIDE SEQUENCE [LARGE SCALE GENOMIC DNA]</scope>
</reference>
<dbReference type="eggNOG" id="KOG3178">
    <property type="taxonomic scope" value="Eukaryota"/>
</dbReference>
<dbReference type="OMA" id="DEREFCK"/>
<feature type="domain" description="O-methyltransferase C-terminal" evidence="5">
    <location>
        <begin position="301"/>
        <end position="389"/>
    </location>
</feature>
<feature type="active site" description="Proton acceptor" evidence="4">
    <location>
        <position position="308"/>
    </location>
</feature>
<dbReference type="STRING" id="4537.A0A0E0JNT4"/>
<dbReference type="Gramene" id="OPUNC01G30250.1">
    <property type="protein sequence ID" value="OPUNC01G30250.1"/>
    <property type="gene ID" value="OPUNC01G30250"/>
</dbReference>
<feature type="domain" description="O-methyltransferase C-terminal" evidence="5">
    <location>
        <begin position="149"/>
        <end position="272"/>
    </location>
</feature>
<reference evidence="7" key="1">
    <citation type="submission" date="2015-04" db="UniProtKB">
        <authorList>
            <consortium name="EnsemblPlants"/>
        </authorList>
    </citation>
    <scope>IDENTIFICATION</scope>
</reference>
<evidence type="ECO:0000256" key="3">
    <source>
        <dbReference type="ARBA" id="ARBA00022691"/>
    </source>
</evidence>
<evidence type="ECO:0008006" key="9">
    <source>
        <dbReference type="Google" id="ProtNLM"/>
    </source>
</evidence>
<keyword evidence="2" id="KW-0808">Transferase</keyword>
<dbReference type="AlphaFoldDB" id="A0A0E0JNT4"/>
<dbReference type="Gene3D" id="1.10.10.10">
    <property type="entry name" value="Winged helix-like DNA-binding domain superfamily/Winged helix DNA-binding domain"/>
    <property type="match status" value="1"/>
</dbReference>
<dbReference type="Pfam" id="PF08100">
    <property type="entry name" value="Dimerisation"/>
    <property type="match status" value="1"/>
</dbReference>
<evidence type="ECO:0000259" key="5">
    <source>
        <dbReference type="Pfam" id="PF00891"/>
    </source>
</evidence>
<evidence type="ECO:0000313" key="8">
    <source>
        <dbReference type="Proteomes" id="UP000026962"/>
    </source>
</evidence>
<dbReference type="Pfam" id="PF00891">
    <property type="entry name" value="Methyltransf_2"/>
    <property type="match status" value="2"/>
</dbReference>
<proteinExistence type="predicted"/>
<dbReference type="InterPro" id="IPR012967">
    <property type="entry name" value="COMT_dimerisation"/>
</dbReference>
<dbReference type="InterPro" id="IPR016461">
    <property type="entry name" value="COMT-like"/>
</dbReference>
<dbReference type="FunFam" id="1.10.10.10:FF:000213">
    <property type="entry name" value="Coniferyl alcohol 9-O-methyltransferase"/>
    <property type="match status" value="1"/>
</dbReference>
<dbReference type="InterPro" id="IPR036390">
    <property type="entry name" value="WH_DNA-bd_sf"/>
</dbReference>
<dbReference type="HOGENOM" id="CLU_005533_7_0_1"/>